<dbReference type="SUPFAM" id="SSF51445">
    <property type="entry name" value="(Trans)glycosidases"/>
    <property type="match status" value="1"/>
</dbReference>
<dbReference type="InterPro" id="IPR024655">
    <property type="entry name" value="Asl1_glyco_hydro_catalytic"/>
</dbReference>
<evidence type="ECO:0000313" key="4">
    <source>
        <dbReference type="EMBL" id="WFD39946.1"/>
    </source>
</evidence>
<feature type="region of interest" description="Disordered" evidence="1">
    <location>
        <begin position="57"/>
        <end position="125"/>
    </location>
</feature>
<evidence type="ECO:0000256" key="2">
    <source>
        <dbReference type="SAM" id="SignalP"/>
    </source>
</evidence>
<dbReference type="PANTHER" id="PTHR34154:SF3">
    <property type="entry name" value="ALKALI-SENSITIVE LINKAGE PROTEIN 1"/>
    <property type="match status" value="1"/>
</dbReference>
<dbReference type="Gene3D" id="3.20.20.80">
    <property type="entry name" value="Glycosidases"/>
    <property type="match status" value="1"/>
</dbReference>
<protein>
    <recommendedName>
        <fullName evidence="3">Asl1-like glycosyl hydrolase catalytic domain-containing protein</fullName>
    </recommendedName>
</protein>
<dbReference type="GO" id="GO:0071966">
    <property type="term" value="P:fungal-type cell wall polysaccharide metabolic process"/>
    <property type="evidence" value="ECO:0007669"/>
    <property type="project" value="TreeGrafter"/>
</dbReference>
<feature type="chain" id="PRO_5041902320" description="Asl1-like glycosyl hydrolase catalytic domain-containing protein" evidence="2">
    <location>
        <begin position="21"/>
        <end position="372"/>
    </location>
</feature>
<evidence type="ECO:0000259" key="3">
    <source>
        <dbReference type="Pfam" id="PF11790"/>
    </source>
</evidence>
<dbReference type="GO" id="GO:0009277">
    <property type="term" value="C:fungal-type cell wall"/>
    <property type="evidence" value="ECO:0007669"/>
    <property type="project" value="TreeGrafter"/>
</dbReference>
<sequence length="372" mass="40099">MKLTVSTVLTALALVSATQAAVLPPADRHMVDRRNNGNADSLLQGFAAGLHSVVGSWNQHQSSSSGSSHTRNAAVSNSTASTQSGSNSSGSGSSTGSSTGSSSSSASPSSSSSSSSSNSGNAPLSNSGKLGLAWANKGSMNINRWINDKVSWYYSWDATPGWRNAPTNITFCPMLWGERNEDDFRQHVLQNLNGKHNQGKCVLGMNEPNQKGQSDMSVNTACGLMRANILPLKGLGWYVVSPVTTNAPSGETWMDNFRSTCPDVWSAIDAVALHYYDTSTNKFKKYVNHWHNKYEKPIWVTEYACQNFNGGAQCSTGQAYNFHTEMANWFNEQDFVEAYAPFGVMQNMQGVSSTNQLANGQTPSPLFNAITQ</sequence>
<proteinExistence type="predicted"/>
<evidence type="ECO:0000313" key="5">
    <source>
        <dbReference type="Proteomes" id="UP001217754"/>
    </source>
</evidence>
<dbReference type="Proteomes" id="UP001217754">
    <property type="component" value="Chromosome 5"/>
</dbReference>
<gene>
    <name evidence="4" type="ORF">MJAP1_002928</name>
</gene>
<feature type="signal peptide" evidence="2">
    <location>
        <begin position="1"/>
        <end position="20"/>
    </location>
</feature>
<dbReference type="Pfam" id="PF11790">
    <property type="entry name" value="Glyco_hydro_cc"/>
    <property type="match status" value="1"/>
</dbReference>
<keyword evidence="2" id="KW-0732">Signal</keyword>
<evidence type="ECO:0000256" key="1">
    <source>
        <dbReference type="SAM" id="MobiDB-lite"/>
    </source>
</evidence>
<dbReference type="EMBL" id="CP119962">
    <property type="protein sequence ID" value="WFD39946.1"/>
    <property type="molecule type" value="Genomic_DNA"/>
</dbReference>
<dbReference type="InterPro" id="IPR053183">
    <property type="entry name" value="ASL1"/>
</dbReference>
<accession>A0AAF0JGG5</accession>
<dbReference type="PANTHER" id="PTHR34154">
    <property type="entry name" value="ALKALI-SENSITIVE LINKAGE PROTEIN 1"/>
    <property type="match status" value="1"/>
</dbReference>
<feature type="domain" description="Asl1-like glycosyl hydrolase catalytic" evidence="3">
    <location>
        <begin position="131"/>
        <end position="366"/>
    </location>
</feature>
<keyword evidence="5" id="KW-1185">Reference proteome</keyword>
<name>A0AAF0JGG5_9BASI</name>
<feature type="compositionally biased region" description="Low complexity" evidence="1">
    <location>
        <begin position="76"/>
        <end position="125"/>
    </location>
</feature>
<dbReference type="RefSeq" id="XP_060122843.1">
    <property type="nucleotide sequence ID" value="XM_060266860.1"/>
</dbReference>
<dbReference type="InterPro" id="IPR017853">
    <property type="entry name" value="GH"/>
</dbReference>
<reference evidence="4" key="1">
    <citation type="submission" date="2023-03" db="EMBL/GenBank/DDBJ databases">
        <title>Mating type loci evolution in Malassezia.</title>
        <authorList>
            <person name="Coelho M.A."/>
        </authorList>
    </citation>
    <scope>NUCLEOTIDE SEQUENCE</scope>
    <source>
        <strain evidence="4">CBS 9431</strain>
    </source>
</reference>
<dbReference type="GeneID" id="85226579"/>
<organism evidence="4 5">
    <name type="scientific">Malassezia japonica</name>
    <dbReference type="NCBI Taxonomy" id="223818"/>
    <lineage>
        <taxon>Eukaryota</taxon>
        <taxon>Fungi</taxon>
        <taxon>Dikarya</taxon>
        <taxon>Basidiomycota</taxon>
        <taxon>Ustilaginomycotina</taxon>
        <taxon>Malasseziomycetes</taxon>
        <taxon>Malasseziales</taxon>
        <taxon>Malasseziaceae</taxon>
        <taxon>Malassezia</taxon>
    </lineage>
</organism>
<dbReference type="AlphaFoldDB" id="A0AAF0JGG5"/>